<evidence type="ECO:0000313" key="2">
    <source>
        <dbReference type="EMBL" id="CAD7397529.1"/>
    </source>
</evidence>
<feature type="compositionally biased region" description="Basic and acidic residues" evidence="1">
    <location>
        <begin position="74"/>
        <end position="84"/>
    </location>
</feature>
<feature type="compositionally biased region" description="Polar residues" evidence="1">
    <location>
        <begin position="312"/>
        <end position="338"/>
    </location>
</feature>
<proteinExistence type="predicted"/>
<reference evidence="2" key="1">
    <citation type="submission" date="2020-11" db="EMBL/GenBank/DDBJ databases">
        <authorList>
            <person name="Tran Van P."/>
        </authorList>
    </citation>
    <scope>NUCLEOTIDE SEQUENCE</scope>
</reference>
<feature type="compositionally biased region" description="Low complexity" evidence="1">
    <location>
        <begin position="205"/>
        <end position="218"/>
    </location>
</feature>
<sequence length="801" mass="91956">MHHPLRRGTLLFSSRKREALSLASHSYYSYGNDKDNSFNSTESTFESNLEQALAECFIPENPSNLTEIREMEGMKNDQDTDLNGKRTQYNNSSNRSRSNHQTGKGSNKKGESRDDARHQNDSRNSSQHRENQNKSTSTENDSNQSDNEYYNNYNKRNRIYNRSSTQNPFNNEGKYQSSSEDYMEISNSKRYNEDDAMVDTGSMNSSERYPYRTSYPSSYRKKRQSGNRNRYKDESFSESNCNEGSRKDYGSNSNGFQSNRDMYEPNNYSESSNQNERSQHGVNNYPNKDFNHYPPNFSNQNSPTYSPYPESYGNQDGSYNNQDSPRSNNQNTGFDNQYMTNRRGFDKILGREVRQTRRSRETYNTKSDGLPACTVQCIFSRLQVVSNLSCKVNEKGFPKESFVVKLLEDSVSNQQERLSAIRGVHFCYKKLASDAIFAKVIIRVETMLWMCRVAHHLKLSVLVVEAIVALHVTMCVSLLVSELSVMSATWLGVCQIDLIGSIREKERDSDIETRSGSGSFRIPYLKTRTGIKNRWEEFEGIEMERVESSYVEKRQKAIQHLPRTAPDSMASGTRNTVTEKIEKIETSLSTKEHNNQIHLQKPVSKTVVKSYIQQCRDARYIDHDAYLGVIEGHISFVLCEDSIADPPIDEQPLGYILGYLMSWETAVQVTPVPDSTTHALFPRGLYSIQQVSYFMAALTVSSVFFPGHLGSDIHLYARCLEAVLKFWNIQDSTEDTSHILISTTPDLTQIFGRHHLPWTSPPPTQLFRDLVSHSANWEGPENYEIPYRERNREFTITIPIN</sequence>
<dbReference type="AlphaFoldDB" id="A0A7R9GUT4"/>
<evidence type="ECO:0000256" key="1">
    <source>
        <dbReference type="SAM" id="MobiDB-lite"/>
    </source>
</evidence>
<dbReference type="EMBL" id="OC317531">
    <property type="protein sequence ID" value="CAD7397529.1"/>
    <property type="molecule type" value="Genomic_DNA"/>
</dbReference>
<feature type="compositionally biased region" description="Polar residues" evidence="1">
    <location>
        <begin position="163"/>
        <end position="189"/>
    </location>
</feature>
<protein>
    <submittedName>
        <fullName evidence="2">Uncharacterized protein</fullName>
    </submittedName>
</protein>
<feature type="region of interest" description="Disordered" evidence="1">
    <location>
        <begin position="74"/>
        <end position="338"/>
    </location>
</feature>
<feature type="compositionally biased region" description="Polar residues" evidence="1">
    <location>
        <begin position="296"/>
        <end position="305"/>
    </location>
</feature>
<name>A0A7R9GUT4_TIMCR</name>
<gene>
    <name evidence="2" type="ORF">TCEB3V08_LOCUS4121</name>
</gene>
<accession>A0A7R9GUT4</accession>
<organism evidence="2">
    <name type="scientific">Timema cristinae</name>
    <name type="common">Walking stick</name>
    <dbReference type="NCBI Taxonomy" id="61476"/>
    <lineage>
        <taxon>Eukaryota</taxon>
        <taxon>Metazoa</taxon>
        <taxon>Ecdysozoa</taxon>
        <taxon>Arthropoda</taxon>
        <taxon>Hexapoda</taxon>
        <taxon>Insecta</taxon>
        <taxon>Pterygota</taxon>
        <taxon>Neoptera</taxon>
        <taxon>Polyneoptera</taxon>
        <taxon>Phasmatodea</taxon>
        <taxon>Timematodea</taxon>
        <taxon>Timematoidea</taxon>
        <taxon>Timematidae</taxon>
        <taxon>Timema</taxon>
    </lineage>
</organism>
<feature type="compositionally biased region" description="Basic and acidic residues" evidence="1">
    <location>
        <begin position="108"/>
        <end position="132"/>
    </location>
</feature>
<feature type="compositionally biased region" description="Polar residues" evidence="1">
    <location>
        <begin position="133"/>
        <end position="146"/>
    </location>
</feature>
<feature type="compositionally biased region" description="Polar residues" evidence="1">
    <location>
        <begin position="250"/>
        <end position="286"/>
    </location>
</feature>